<dbReference type="EMBL" id="RWKW01000055">
    <property type="protein sequence ID" value="RST85466.1"/>
    <property type="molecule type" value="Genomic_DNA"/>
</dbReference>
<proteinExistence type="predicted"/>
<evidence type="ECO:0008006" key="3">
    <source>
        <dbReference type="Google" id="ProtNLM"/>
    </source>
</evidence>
<dbReference type="InterPro" id="IPR036105">
    <property type="entry name" value="DiNase_FeMo-co_biosyn_sf"/>
</dbReference>
<evidence type="ECO:0000313" key="1">
    <source>
        <dbReference type="EMBL" id="RST85466.1"/>
    </source>
</evidence>
<sequence length="160" mass="17311">MRYAFNPDHQGGRAAGSSECLIEVKVRATDVPYLTARDYRSRRSTMASAASLLPDRPHRVGILVARSQRRMMLSPFFSKCDGLLVVDPGARTRVFRANAKRTGLSTCDLVLSSGIAKLVCGFIARPDLDRLSTAGIDVRIGSCARTVDALVRGFDALPAA</sequence>
<dbReference type="Proteomes" id="UP000278398">
    <property type="component" value="Unassembled WGS sequence"/>
</dbReference>
<comment type="caution">
    <text evidence="1">The sequence shown here is derived from an EMBL/GenBank/DDBJ whole genome shotgun (WGS) entry which is preliminary data.</text>
</comment>
<name>A0A3R9Y8D2_9HYPH</name>
<organism evidence="1 2">
    <name type="scientific">Aquibium carbonis</name>
    <dbReference type="NCBI Taxonomy" id="2495581"/>
    <lineage>
        <taxon>Bacteria</taxon>
        <taxon>Pseudomonadati</taxon>
        <taxon>Pseudomonadota</taxon>
        <taxon>Alphaproteobacteria</taxon>
        <taxon>Hyphomicrobiales</taxon>
        <taxon>Phyllobacteriaceae</taxon>
        <taxon>Aquibium</taxon>
    </lineage>
</organism>
<dbReference type="AlphaFoldDB" id="A0A3R9Y8D2"/>
<reference evidence="1 2" key="1">
    <citation type="submission" date="2018-12" db="EMBL/GenBank/DDBJ databases">
        <title>Mesorhizobium carbonis sp. nov., isolated from coal mine water.</title>
        <authorList>
            <person name="Xin W."/>
            <person name="Xu Z."/>
            <person name="Xiang F."/>
            <person name="Zhang J."/>
            <person name="Xi L."/>
            <person name="Liu J."/>
        </authorList>
    </citation>
    <scope>NUCLEOTIDE SEQUENCE [LARGE SCALE GENOMIC DNA]</scope>
    <source>
        <strain evidence="1 2">B2.3</strain>
    </source>
</reference>
<accession>A0A3R9Y8D2</accession>
<keyword evidence="2" id="KW-1185">Reference proteome</keyword>
<protein>
    <recommendedName>
        <fullName evidence="3">Dinitrogenase iron-molybdenum cofactor biosynthesis domain-containing protein</fullName>
    </recommendedName>
</protein>
<dbReference type="SUPFAM" id="SSF53146">
    <property type="entry name" value="Nitrogenase accessory factor-like"/>
    <property type="match status" value="1"/>
</dbReference>
<dbReference type="OrthoDB" id="7505548at2"/>
<gene>
    <name evidence="1" type="ORF">EJC49_15350</name>
</gene>
<dbReference type="RefSeq" id="WP_126700816.1">
    <property type="nucleotide sequence ID" value="NZ_RWKW01000055.1"/>
</dbReference>
<evidence type="ECO:0000313" key="2">
    <source>
        <dbReference type="Proteomes" id="UP000278398"/>
    </source>
</evidence>